<dbReference type="OrthoDB" id="273070at2759"/>
<evidence type="ECO:0000313" key="3">
    <source>
        <dbReference type="EMBL" id="KAG6932412.1"/>
    </source>
</evidence>
<evidence type="ECO:0000259" key="2">
    <source>
        <dbReference type="PROSITE" id="PS00028"/>
    </source>
</evidence>
<dbReference type="GO" id="GO:0003723">
    <property type="term" value="F:RNA binding"/>
    <property type="evidence" value="ECO:0007669"/>
    <property type="project" value="InterPro"/>
</dbReference>
<dbReference type="EMBL" id="JAHGAV010000096">
    <property type="protein sequence ID" value="KAG6932412.1"/>
    <property type="molecule type" value="Genomic_DNA"/>
</dbReference>
<feature type="region of interest" description="Disordered" evidence="1">
    <location>
        <begin position="418"/>
        <end position="441"/>
    </location>
</feature>
<comment type="caution">
    <text evidence="3">The sequence shown here is derived from an EMBL/GenBank/DDBJ whole genome shotgun (WGS) entry which is preliminary data.</text>
</comment>
<proteinExistence type="predicted"/>
<feature type="compositionally biased region" description="Basic residues" evidence="1">
    <location>
        <begin position="263"/>
        <end position="277"/>
    </location>
</feature>
<feature type="compositionally biased region" description="Basic residues" evidence="1">
    <location>
        <begin position="426"/>
        <end position="441"/>
    </location>
</feature>
<gene>
    <name evidence="3" type="ORF">G0U57_021422</name>
</gene>
<dbReference type="InterPro" id="IPR019496">
    <property type="entry name" value="NUFIP1_cons_dom"/>
</dbReference>
<evidence type="ECO:0000256" key="1">
    <source>
        <dbReference type="SAM" id="MobiDB-lite"/>
    </source>
</evidence>
<dbReference type="PANTHER" id="PTHR13309:SF0">
    <property type="entry name" value="FMR1-INTERACTING PROTEIN NUFIP1"/>
    <property type="match status" value="1"/>
</dbReference>
<dbReference type="GO" id="GO:0000492">
    <property type="term" value="P:box C/D snoRNP assembly"/>
    <property type="evidence" value="ECO:0007669"/>
    <property type="project" value="TreeGrafter"/>
</dbReference>
<dbReference type="Proteomes" id="UP000765507">
    <property type="component" value="Unassembled WGS sequence"/>
</dbReference>
<feature type="region of interest" description="Disordered" evidence="1">
    <location>
        <begin position="245"/>
        <end position="309"/>
    </location>
</feature>
<dbReference type="Pfam" id="PF10453">
    <property type="entry name" value="NUFIP1"/>
    <property type="match status" value="1"/>
</dbReference>
<feature type="non-terminal residue" evidence="3">
    <location>
        <position position="563"/>
    </location>
</feature>
<dbReference type="InterPro" id="IPR039136">
    <property type="entry name" value="NUFIP1-like"/>
</dbReference>
<dbReference type="AlphaFoldDB" id="A0A8T1ST86"/>
<evidence type="ECO:0000313" key="4">
    <source>
        <dbReference type="Proteomes" id="UP000765507"/>
    </source>
</evidence>
<reference evidence="3 4" key="1">
    <citation type="journal article" date="2020" name="G3 (Bethesda)">
        <title>Draft Genome of the Common Snapping Turtle, Chelydra serpentina, a Model for Phenotypic Plasticity in Reptiles.</title>
        <authorList>
            <person name="Das D."/>
            <person name="Singh S.K."/>
            <person name="Bierstedt J."/>
            <person name="Erickson A."/>
            <person name="Galli G.L.J."/>
            <person name="Crossley D.A. 2nd"/>
            <person name="Rhen T."/>
        </authorList>
    </citation>
    <scope>NUCLEOTIDE SEQUENCE [LARGE SCALE GENOMIC DNA]</scope>
    <source>
        <strain evidence="3">KW</strain>
    </source>
</reference>
<dbReference type="GO" id="GO:0005634">
    <property type="term" value="C:nucleus"/>
    <property type="evidence" value="ECO:0007669"/>
    <property type="project" value="TreeGrafter"/>
</dbReference>
<dbReference type="PANTHER" id="PTHR13309">
    <property type="entry name" value="NUCLEAR FRAGILE X MENTAL RETARDATION PROTEIN INTERACTING PROTEIN 1"/>
    <property type="match status" value="1"/>
</dbReference>
<name>A0A8T1ST86_CHESE</name>
<organism evidence="3 4">
    <name type="scientific">Chelydra serpentina</name>
    <name type="common">Snapping turtle</name>
    <name type="synonym">Testudo serpentina</name>
    <dbReference type="NCBI Taxonomy" id="8475"/>
    <lineage>
        <taxon>Eukaryota</taxon>
        <taxon>Metazoa</taxon>
        <taxon>Chordata</taxon>
        <taxon>Craniata</taxon>
        <taxon>Vertebrata</taxon>
        <taxon>Euteleostomi</taxon>
        <taxon>Archelosauria</taxon>
        <taxon>Testudinata</taxon>
        <taxon>Testudines</taxon>
        <taxon>Cryptodira</taxon>
        <taxon>Durocryptodira</taxon>
        <taxon>Americhelydia</taxon>
        <taxon>Chelydroidea</taxon>
        <taxon>Chelydridae</taxon>
        <taxon>Chelydra</taxon>
    </lineage>
</organism>
<dbReference type="SMART" id="SM00355">
    <property type="entry name" value="ZnF_C2H2"/>
    <property type="match status" value="2"/>
</dbReference>
<dbReference type="PROSITE" id="PS00028">
    <property type="entry name" value="ZINC_FINGER_C2H2_1"/>
    <property type="match status" value="1"/>
</dbReference>
<feature type="compositionally biased region" description="Basic and acidic residues" evidence="1">
    <location>
        <begin position="297"/>
        <end position="306"/>
    </location>
</feature>
<dbReference type="InterPro" id="IPR013087">
    <property type="entry name" value="Znf_C2H2_type"/>
</dbReference>
<protein>
    <submittedName>
        <fullName evidence="3">Nuclear fragile X mental retardation protein interacting protein 1</fullName>
    </submittedName>
</protein>
<accession>A0A8T1ST86</accession>
<sequence>FTVVPEVTYNAVAAGVPHVETAAAGRGSTGARRGLFGPDMNPFAWYPPPPMFRPPVFLPPPGPLAWDPSFWAPPPGDYPPPGAWYQPSPAYGEQPRAPHPGGNCHFTQEWQAEQTPAFFKHSPGGNFKQKNKRKKEPVFSHYCDTCDRGYKNQEKYDEHVAQHTQCVENGCSFSAHEKLVQIHWKNMHAPGAKRIQLDTPEEIAKWREERKRNFPTLANIEKKKALQIEKEERGEVLTTTQFGKMKGMWKAPQDEETSGWQGRQKRKQKRQFWKKFKKSDGDDASRLKAQSGPENRTFIKESEKQSVSDAQTCMKDVDPLGILANSDAESDKDGAMAEDGKSGVTVIPKQVTSALSSLVANYGSTSESEPEEVPAKIVAKALKENQTILRNIPQTSNIPQSPNSINHKEHAEFTSAMLASSNTNTGHRRGSDRRRKKSLPVLPKRRPTLLEMLLAQDIRHERNVILQCVRYVIRNDMFGLHVKTEPVAKTDSGQASRAAAEFLTDRPDGSYVSCSSDLQLAEGEQDALFIDQSEKAAIGQASQMIHYLDEETWEIPASQCEEN</sequence>
<feature type="domain" description="C2H2-type" evidence="2">
    <location>
        <begin position="143"/>
        <end position="163"/>
    </location>
</feature>
<keyword evidence="4" id="KW-1185">Reference proteome</keyword>